<comment type="caution">
    <text evidence="1">The sequence shown here is derived from an EMBL/GenBank/DDBJ whole genome shotgun (WGS) entry which is preliminary data.</text>
</comment>
<dbReference type="OrthoDB" id="3629757at2"/>
<organism evidence="1 2">
    <name type="scientific">Streptomyces dysideae</name>
    <dbReference type="NCBI Taxonomy" id="909626"/>
    <lineage>
        <taxon>Bacteria</taxon>
        <taxon>Bacillati</taxon>
        <taxon>Actinomycetota</taxon>
        <taxon>Actinomycetes</taxon>
        <taxon>Kitasatosporales</taxon>
        <taxon>Streptomycetaceae</taxon>
        <taxon>Streptomyces</taxon>
    </lineage>
</organism>
<keyword evidence="2" id="KW-1185">Reference proteome</keyword>
<evidence type="ECO:0000313" key="2">
    <source>
        <dbReference type="Proteomes" id="UP000053260"/>
    </source>
</evidence>
<dbReference type="STRING" id="909626.AQJ91_39485"/>
<dbReference type="Proteomes" id="UP000053260">
    <property type="component" value="Unassembled WGS sequence"/>
</dbReference>
<dbReference type="EMBL" id="LMXB01000107">
    <property type="protein sequence ID" value="KUO15780.1"/>
    <property type="molecule type" value="Genomic_DNA"/>
</dbReference>
<protein>
    <submittedName>
        <fullName evidence="1">Uncharacterized protein</fullName>
    </submittedName>
</protein>
<evidence type="ECO:0000313" key="1">
    <source>
        <dbReference type="EMBL" id="KUO15780.1"/>
    </source>
</evidence>
<dbReference type="AlphaFoldDB" id="A0A101US64"/>
<name>A0A101US64_9ACTN</name>
<sequence length="215" mass="23626">MNPYMVLAAFAADWSRLSRLLAPGARQALGRHLAELRDNGVQQERAAERAARTVLEALPAEEGERLRRHAGTRHAGAPTTGSRYEGYGAADLCLLVLDNNPMVGPVLGPIRQRLLREPSLEWMEGATDRRLIVLSDDGGRRRLPSFQFEAGSMPWEIVLDVNSVLHAGTDPWGAADWWLSRTTWWDGTPAGLLGRGRDIELLGAARALAATEGEW</sequence>
<reference evidence="1 2" key="1">
    <citation type="submission" date="2015-10" db="EMBL/GenBank/DDBJ databases">
        <title>Draft genome sequence of Streptomyces sp. RV15, isolated from a marine sponge.</title>
        <authorList>
            <person name="Ruckert C."/>
            <person name="Abdelmohsen U.R."/>
            <person name="Winkler A."/>
            <person name="Hentschel U."/>
            <person name="Kalinowski J."/>
            <person name="Kampfer P."/>
            <person name="Glaeser S."/>
        </authorList>
    </citation>
    <scope>NUCLEOTIDE SEQUENCE [LARGE SCALE GENOMIC DNA]</scope>
    <source>
        <strain evidence="1 2">RV15</strain>
    </source>
</reference>
<accession>A0A101US64</accession>
<proteinExistence type="predicted"/>
<gene>
    <name evidence="1" type="ORF">AQJ91_39485</name>
</gene>